<proteinExistence type="predicted"/>
<dbReference type="InParanoid" id="A0A165FBF4"/>
<feature type="compositionally biased region" description="Low complexity" evidence="1">
    <location>
        <begin position="88"/>
        <end position="131"/>
    </location>
</feature>
<protein>
    <recommendedName>
        <fullName evidence="6">Mid2 domain-containing protein</fullName>
    </recommendedName>
</protein>
<evidence type="ECO:0000256" key="2">
    <source>
        <dbReference type="SAM" id="Phobius"/>
    </source>
</evidence>
<keyword evidence="2" id="KW-1133">Transmembrane helix</keyword>
<keyword evidence="2" id="KW-0812">Transmembrane</keyword>
<feature type="compositionally biased region" description="Polar residues" evidence="1">
    <location>
        <begin position="303"/>
        <end position="327"/>
    </location>
</feature>
<name>A0A165FBF4_9APHY</name>
<feature type="compositionally biased region" description="Polar residues" evidence="1">
    <location>
        <begin position="230"/>
        <end position="258"/>
    </location>
</feature>
<organism evidence="4 5">
    <name type="scientific">Laetiporus sulphureus 93-53</name>
    <dbReference type="NCBI Taxonomy" id="1314785"/>
    <lineage>
        <taxon>Eukaryota</taxon>
        <taxon>Fungi</taxon>
        <taxon>Dikarya</taxon>
        <taxon>Basidiomycota</taxon>
        <taxon>Agaricomycotina</taxon>
        <taxon>Agaricomycetes</taxon>
        <taxon>Polyporales</taxon>
        <taxon>Laetiporus</taxon>
    </lineage>
</organism>
<feature type="compositionally biased region" description="Polar residues" evidence="1">
    <location>
        <begin position="139"/>
        <end position="156"/>
    </location>
</feature>
<dbReference type="AlphaFoldDB" id="A0A165FBF4"/>
<sequence length="364" mass="38591">MRVAVVLLVTGLLRGVLADSLRKHNQISHAQGHGDKRDLSNILGGWDPAGDGAQSQQDGTPDHTLTDERSASTASRTDGAGLGFLLPLSTVEETSKTKTTTSPTSAASTTASSLTSHLTSSEASSQPSAITSPPPSSTVDSQAHITSEPSTPQGGTSSWKIIGVAVIAFAAVAGILIGAVFFDHWWKFIRDSCLKKRKNDELEEMVPDWEKASWEVRFGDDRHRYPSFASIPSTTSRAAGPLQRQTSTETNDWTQSRRLSGGSHAYSTVLTPAERVVLSPGYLPPPDNAYLSVNPRPHAGDGNSDSLARNGSVNSTKSGTTMTNSQALAHPAPPPRAYPDNTNPFADTSKSPSMVDAYGGIEEK</sequence>
<dbReference type="RefSeq" id="XP_040766452.1">
    <property type="nucleotide sequence ID" value="XM_040912296.1"/>
</dbReference>
<accession>A0A165FBF4</accession>
<reference evidence="4 5" key="1">
    <citation type="journal article" date="2016" name="Mol. Biol. Evol.">
        <title>Comparative Genomics of Early-Diverging Mushroom-Forming Fungi Provides Insights into the Origins of Lignocellulose Decay Capabilities.</title>
        <authorList>
            <person name="Nagy L.G."/>
            <person name="Riley R."/>
            <person name="Tritt A."/>
            <person name="Adam C."/>
            <person name="Daum C."/>
            <person name="Floudas D."/>
            <person name="Sun H."/>
            <person name="Yadav J.S."/>
            <person name="Pangilinan J."/>
            <person name="Larsson K.H."/>
            <person name="Matsuura K."/>
            <person name="Barry K."/>
            <person name="Labutti K."/>
            <person name="Kuo R."/>
            <person name="Ohm R.A."/>
            <person name="Bhattacharya S.S."/>
            <person name="Shirouzu T."/>
            <person name="Yoshinaga Y."/>
            <person name="Martin F.M."/>
            <person name="Grigoriev I.V."/>
            <person name="Hibbett D.S."/>
        </authorList>
    </citation>
    <scope>NUCLEOTIDE SEQUENCE [LARGE SCALE GENOMIC DNA]</scope>
    <source>
        <strain evidence="4 5">93-53</strain>
    </source>
</reference>
<keyword evidence="2" id="KW-0472">Membrane</keyword>
<feature type="region of interest" description="Disordered" evidence="1">
    <location>
        <begin position="229"/>
        <end position="259"/>
    </location>
</feature>
<feature type="region of interest" description="Disordered" evidence="1">
    <location>
        <begin position="288"/>
        <end position="364"/>
    </location>
</feature>
<evidence type="ECO:0008006" key="6">
    <source>
        <dbReference type="Google" id="ProtNLM"/>
    </source>
</evidence>
<evidence type="ECO:0000313" key="4">
    <source>
        <dbReference type="EMBL" id="KZT08712.1"/>
    </source>
</evidence>
<feature type="compositionally biased region" description="Basic and acidic residues" evidence="1">
    <location>
        <begin position="60"/>
        <end position="70"/>
    </location>
</feature>
<evidence type="ECO:0000256" key="3">
    <source>
        <dbReference type="SAM" id="SignalP"/>
    </source>
</evidence>
<feature type="transmembrane region" description="Helical" evidence="2">
    <location>
        <begin position="159"/>
        <end position="182"/>
    </location>
</feature>
<feature type="chain" id="PRO_5007857704" description="Mid2 domain-containing protein" evidence="3">
    <location>
        <begin position="19"/>
        <end position="364"/>
    </location>
</feature>
<dbReference type="Proteomes" id="UP000076871">
    <property type="component" value="Unassembled WGS sequence"/>
</dbReference>
<evidence type="ECO:0000256" key="1">
    <source>
        <dbReference type="SAM" id="MobiDB-lite"/>
    </source>
</evidence>
<evidence type="ECO:0000313" key="5">
    <source>
        <dbReference type="Proteomes" id="UP000076871"/>
    </source>
</evidence>
<dbReference type="EMBL" id="KV427614">
    <property type="protein sequence ID" value="KZT08712.1"/>
    <property type="molecule type" value="Genomic_DNA"/>
</dbReference>
<gene>
    <name evidence="4" type="ORF">LAESUDRAFT_757427</name>
</gene>
<feature type="signal peptide" evidence="3">
    <location>
        <begin position="1"/>
        <end position="18"/>
    </location>
</feature>
<dbReference type="GeneID" id="63829324"/>
<feature type="compositionally biased region" description="Polar residues" evidence="1">
    <location>
        <begin position="340"/>
        <end position="352"/>
    </location>
</feature>
<keyword evidence="5" id="KW-1185">Reference proteome</keyword>
<keyword evidence="3" id="KW-0732">Signal</keyword>
<dbReference type="OrthoDB" id="3266475at2759"/>
<feature type="region of interest" description="Disordered" evidence="1">
    <location>
        <begin position="41"/>
        <end position="156"/>
    </location>
</feature>